<evidence type="ECO:0000256" key="1">
    <source>
        <dbReference type="ARBA" id="ARBA00022729"/>
    </source>
</evidence>
<dbReference type="AlphaFoldDB" id="A0A2I8VKW1"/>
<dbReference type="Gene3D" id="2.60.120.200">
    <property type="match status" value="1"/>
</dbReference>
<feature type="domain" description="LamG-like jellyroll fold" evidence="4">
    <location>
        <begin position="66"/>
        <end position="206"/>
    </location>
</feature>
<keyword evidence="1" id="KW-0732">Signal</keyword>
<protein>
    <recommendedName>
        <fullName evidence="4">LamG-like jellyroll fold domain-containing protein</fullName>
    </recommendedName>
</protein>
<dbReference type="Pfam" id="PF13385">
    <property type="entry name" value="Laminin_G_3"/>
    <property type="match status" value="1"/>
</dbReference>
<dbReference type="SMART" id="SM00560">
    <property type="entry name" value="LamGL"/>
    <property type="match status" value="1"/>
</dbReference>
<accession>A0A2I8VKW1</accession>
<dbReference type="SUPFAM" id="SSF49899">
    <property type="entry name" value="Concanavalin A-like lectins/glucanases"/>
    <property type="match status" value="1"/>
</dbReference>
<dbReference type="KEGG" id="srub:C2R22_13640"/>
<sequence>MFTQILHHTYKLNGDAIDVSGNDTHGRRTDTQHVTDGRSAETGALEYTQPSSDVTVPTGPVWERLRALKLELWVKLDELGQRRNLIEGDRCFAFYIQPDGTLIGTILAPPRADADPTWHGANSEDDSPDGTTRTVPTDEWVRLSYLHDGVSSLQLYIDGELVAVNDDLYAGVGSVQPKGVQIGHWVGDGRYTFSGLIDDVKVWKYDPEAGLDQLFCRPLDSEQRACWKAVFDRMGEAADDPDRSLALIKTMNCIWQEVERLVRAVRSQGVAARQTHREFVSRYQDLWCCGAIAGAAMRDLLEEWFAWLAELVGEVRIREFQRTLWACYQEYGAEEWLQSGDGHRLAECDPEFVSYLDLVYEVFGGPDAPET</sequence>
<organism evidence="5 6">
    <name type="scientific">Salinigranum rubrum</name>
    <dbReference type="NCBI Taxonomy" id="755307"/>
    <lineage>
        <taxon>Archaea</taxon>
        <taxon>Methanobacteriati</taxon>
        <taxon>Methanobacteriota</taxon>
        <taxon>Stenosarchaea group</taxon>
        <taxon>Halobacteria</taxon>
        <taxon>Halobacteriales</taxon>
        <taxon>Haloferacaceae</taxon>
        <taxon>Salinigranum</taxon>
    </lineage>
</organism>
<feature type="region of interest" description="Disordered" evidence="3">
    <location>
        <begin position="113"/>
        <end position="134"/>
    </location>
</feature>
<keyword evidence="2" id="KW-1015">Disulfide bond</keyword>
<dbReference type="GeneID" id="35593153"/>
<dbReference type="Proteomes" id="UP000236584">
    <property type="component" value="Chromosome"/>
</dbReference>
<gene>
    <name evidence="5" type="ORF">C2R22_13640</name>
</gene>
<evidence type="ECO:0000313" key="5">
    <source>
        <dbReference type="EMBL" id="AUV82551.1"/>
    </source>
</evidence>
<dbReference type="RefSeq" id="WP_103426240.1">
    <property type="nucleotide sequence ID" value="NZ_CP026309.1"/>
</dbReference>
<evidence type="ECO:0000256" key="2">
    <source>
        <dbReference type="ARBA" id="ARBA00023157"/>
    </source>
</evidence>
<name>A0A2I8VKW1_9EURY</name>
<keyword evidence="6" id="KW-1185">Reference proteome</keyword>
<dbReference type="EMBL" id="CP026309">
    <property type="protein sequence ID" value="AUV82551.1"/>
    <property type="molecule type" value="Genomic_DNA"/>
</dbReference>
<reference evidence="5 6" key="1">
    <citation type="submission" date="2018-01" db="EMBL/GenBank/DDBJ databases">
        <title>Complete genome sequence of Salinigranum rubrum GX10T, an extremely halophilic archaeon isolated from a marine solar saltern.</title>
        <authorList>
            <person name="Han S."/>
        </authorList>
    </citation>
    <scope>NUCLEOTIDE SEQUENCE [LARGE SCALE GENOMIC DNA]</scope>
    <source>
        <strain evidence="5 6">GX10</strain>
    </source>
</reference>
<evidence type="ECO:0000313" key="6">
    <source>
        <dbReference type="Proteomes" id="UP000236584"/>
    </source>
</evidence>
<evidence type="ECO:0000259" key="4">
    <source>
        <dbReference type="SMART" id="SM00560"/>
    </source>
</evidence>
<evidence type="ECO:0000256" key="3">
    <source>
        <dbReference type="SAM" id="MobiDB-lite"/>
    </source>
</evidence>
<dbReference type="InterPro" id="IPR006558">
    <property type="entry name" value="LamG-like"/>
</dbReference>
<proteinExistence type="predicted"/>
<dbReference type="InterPro" id="IPR013320">
    <property type="entry name" value="ConA-like_dom_sf"/>
</dbReference>